<evidence type="ECO:0000313" key="3">
    <source>
        <dbReference type="Proteomes" id="UP000265926"/>
    </source>
</evidence>
<evidence type="ECO:0000313" key="2">
    <source>
        <dbReference type="EMBL" id="RIJ49289.1"/>
    </source>
</evidence>
<protein>
    <submittedName>
        <fullName evidence="2">META domain-containing protein</fullName>
    </submittedName>
</protein>
<sequence>MPSNATKRPAESSYPKIVMKGKLVWMALLLMVLMACEKSDDDVKTGPIVNTEWKLEQIIDESDIASNFPSAINDFEIAFKENGNIDLVNLCNYTFGSYSLSGGNSIKIYNVGQGTEKYCEPLLRMQWETLFVNSFITAKTYSIDKKKLSISCEDCKLIFAVIEPSE</sequence>
<dbReference type="AlphaFoldDB" id="A0A399T2M9"/>
<dbReference type="Proteomes" id="UP000265926">
    <property type="component" value="Unassembled WGS sequence"/>
</dbReference>
<comment type="caution">
    <text evidence="2">The sequence shown here is derived from an EMBL/GenBank/DDBJ whole genome shotgun (WGS) entry which is preliminary data.</text>
</comment>
<reference evidence="2 3" key="1">
    <citation type="submission" date="2018-08" db="EMBL/GenBank/DDBJ databases">
        <title>Pallidiluteibacterium maritimus gen. nov., sp. nov., isolated from coastal sediment.</title>
        <authorList>
            <person name="Zhou L.Y."/>
        </authorList>
    </citation>
    <scope>NUCLEOTIDE SEQUENCE [LARGE SCALE GENOMIC DNA]</scope>
    <source>
        <strain evidence="2 3">XSD2</strain>
    </source>
</reference>
<dbReference type="InterPro" id="IPR038670">
    <property type="entry name" value="HslJ-like_sf"/>
</dbReference>
<dbReference type="Pfam" id="PF03724">
    <property type="entry name" value="META"/>
    <property type="match status" value="1"/>
</dbReference>
<evidence type="ECO:0000259" key="1">
    <source>
        <dbReference type="Pfam" id="PF03724"/>
    </source>
</evidence>
<keyword evidence="3" id="KW-1185">Reference proteome</keyword>
<gene>
    <name evidence="2" type="ORF">D1614_07005</name>
</gene>
<dbReference type="InterPro" id="IPR005184">
    <property type="entry name" value="DUF306_Meta_HslJ"/>
</dbReference>
<dbReference type="Gene3D" id="2.40.128.270">
    <property type="match status" value="1"/>
</dbReference>
<feature type="domain" description="DUF306" evidence="1">
    <location>
        <begin position="47"/>
        <end position="154"/>
    </location>
</feature>
<organism evidence="2 3">
    <name type="scientific">Maribellus luteus</name>
    <dbReference type="NCBI Taxonomy" id="2305463"/>
    <lineage>
        <taxon>Bacteria</taxon>
        <taxon>Pseudomonadati</taxon>
        <taxon>Bacteroidota</taxon>
        <taxon>Bacteroidia</taxon>
        <taxon>Marinilabiliales</taxon>
        <taxon>Prolixibacteraceae</taxon>
        <taxon>Maribellus</taxon>
    </lineage>
</organism>
<accession>A0A399T2M9</accession>
<dbReference type="EMBL" id="QWGR01000003">
    <property type="protein sequence ID" value="RIJ49289.1"/>
    <property type="molecule type" value="Genomic_DNA"/>
</dbReference>
<dbReference type="InterPro" id="IPR053147">
    <property type="entry name" value="Hsp_HslJ-like"/>
</dbReference>
<name>A0A399T2M9_9BACT</name>
<dbReference type="PANTHER" id="PTHR35535:SF2">
    <property type="entry name" value="DUF306 DOMAIN-CONTAINING PROTEIN"/>
    <property type="match status" value="1"/>
</dbReference>
<proteinExistence type="predicted"/>
<dbReference type="PANTHER" id="PTHR35535">
    <property type="entry name" value="HEAT SHOCK PROTEIN HSLJ"/>
    <property type="match status" value="1"/>
</dbReference>